<evidence type="ECO:0000313" key="6">
    <source>
        <dbReference type="Proteomes" id="UP000663829"/>
    </source>
</evidence>
<dbReference type="EMBL" id="CAJOBA010054230">
    <property type="protein sequence ID" value="CAF4272858.1"/>
    <property type="molecule type" value="Genomic_DNA"/>
</dbReference>
<name>A0A815Z0Q4_9BILA</name>
<dbReference type="EMBL" id="CAJOBC010096843">
    <property type="protein sequence ID" value="CAF4443113.1"/>
    <property type="molecule type" value="Genomic_DNA"/>
</dbReference>
<evidence type="ECO:0000256" key="1">
    <source>
        <dbReference type="SAM" id="MobiDB-lite"/>
    </source>
</evidence>
<dbReference type="Proteomes" id="UP000677228">
    <property type="component" value="Unassembled WGS sequence"/>
</dbReference>
<keyword evidence="6" id="KW-1185">Reference proteome</keyword>
<protein>
    <submittedName>
        <fullName evidence="3">Uncharacterized protein</fullName>
    </submittedName>
</protein>
<dbReference type="Proteomes" id="UP000681722">
    <property type="component" value="Unassembled WGS sequence"/>
</dbReference>
<dbReference type="Proteomes" id="UP000682733">
    <property type="component" value="Unassembled WGS sequence"/>
</dbReference>
<sequence>MNNESASPRSLSFLTQNTRRFTFKDVAKITYEHRLSIADASGRQRRKPTIGSMSDPSFDSKLKPQQQGSITSSDKPSNTVVQGMLGKLALSLPIIPRISTNNWFSRLIFTLPQQGDKANSSTTTAVEKQTEAAREKGTVWNAIRKANQKKLEKLLNKDQNIV</sequence>
<accession>A0A815Z0Q4</accession>
<comment type="caution">
    <text evidence="3">The sequence shown here is derived from an EMBL/GenBank/DDBJ whole genome shotgun (WGS) entry which is preliminary data.</text>
</comment>
<feature type="region of interest" description="Disordered" evidence="1">
    <location>
        <begin position="40"/>
        <end position="78"/>
    </location>
</feature>
<dbReference type="EMBL" id="CAJNOQ010030941">
    <property type="protein sequence ID" value="CAF1577320.1"/>
    <property type="molecule type" value="Genomic_DNA"/>
</dbReference>
<feature type="compositionally biased region" description="Polar residues" evidence="1">
    <location>
        <begin position="51"/>
        <end position="78"/>
    </location>
</feature>
<dbReference type="AlphaFoldDB" id="A0A815Z0Q4"/>
<proteinExistence type="predicted"/>
<feature type="non-terminal residue" evidence="3">
    <location>
        <position position="162"/>
    </location>
</feature>
<dbReference type="Proteomes" id="UP000663829">
    <property type="component" value="Unassembled WGS sequence"/>
</dbReference>
<evidence type="ECO:0000313" key="3">
    <source>
        <dbReference type="EMBL" id="CAF1577320.1"/>
    </source>
</evidence>
<evidence type="ECO:0000313" key="4">
    <source>
        <dbReference type="EMBL" id="CAF4272858.1"/>
    </source>
</evidence>
<organism evidence="3 6">
    <name type="scientific">Didymodactylos carnosus</name>
    <dbReference type="NCBI Taxonomy" id="1234261"/>
    <lineage>
        <taxon>Eukaryota</taxon>
        <taxon>Metazoa</taxon>
        <taxon>Spiralia</taxon>
        <taxon>Gnathifera</taxon>
        <taxon>Rotifera</taxon>
        <taxon>Eurotatoria</taxon>
        <taxon>Bdelloidea</taxon>
        <taxon>Philodinida</taxon>
        <taxon>Philodinidae</taxon>
        <taxon>Didymodactylos</taxon>
    </lineage>
</organism>
<dbReference type="OrthoDB" id="533508at2759"/>
<gene>
    <name evidence="3" type="ORF">GPM918_LOCUS40828</name>
    <name evidence="2" type="ORF">OVA965_LOCUS36133</name>
    <name evidence="5" type="ORF">SRO942_LOCUS41811</name>
    <name evidence="4" type="ORF">TMI583_LOCUS37129</name>
</gene>
<evidence type="ECO:0000313" key="5">
    <source>
        <dbReference type="EMBL" id="CAF4443113.1"/>
    </source>
</evidence>
<evidence type="ECO:0000313" key="2">
    <source>
        <dbReference type="EMBL" id="CAF1482539.1"/>
    </source>
</evidence>
<dbReference type="EMBL" id="CAJNOK010032298">
    <property type="protein sequence ID" value="CAF1482539.1"/>
    <property type="molecule type" value="Genomic_DNA"/>
</dbReference>
<reference evidence="3" key="1">
    <citation type="submission" date="2021-02" db="EMBL/GenBank/DDBJ databases">
        <authorList>
            <person name="Nowell W R."/>
        </authorList>
    </citation>
    <scope>NUCLEOTIDE SEQUENCE</scope>
</reference>